<dbReference type="GO" id="GO:0035267">
    <property type="term" value="C:NuA4 histone acetyltransferase complex"/>
    <property type="evidence" value="ECO:0007669"/>
    <property type="project" value="TreeGrafter"/>
</dbReference>
<evidence type="ECO:0000256" key="2">
    <source>
        <dbReference type="ARBA" id="ARBA00007117"/>
    </source>
</evidence>
<evidence type="ECO:0000313" key="9">
    <source>
        <dbReference type="Proteomes" id="UP000677054"/>
    </source>
</evidence>
<proteinExistence type="inferred from homology"/>
<evidence type="ECO:0000256" key="3">
    <source>
        <dbReference type="ARBA" id="ARBA00022853"/>
    </source>
</evidence>
<dbReference type="GO" id="GO:0005634">
    <property type="term" value="C:nucleus"/>
    <property type="evidence" value="ECO:0007669"/>
    <property type="project" value="UniProtKB-SubCell"/>
</dbReference>
<accession>A0A7R8XBR4</accession>
<dbReference type="Pfam" id="PF07904">
    <property type="entry name" value="Eaf7"/>
    <property type="match status" value="1"/>
</dbReference>
<evidence type="ECO:0000256" key="7">
    <source>
        <dbReference type="SAM" id="MobiDB-lite"/>
    </source>
</evidence>
<comment type="subcellular location">
    <subcellularLocation>
        <location evidence="1">Nucleus</location>
    </subcellularLocation>
</comment>
<comment type="similarity">
    <text evidence="2">Belongs to the EAF7 family.</text>
</comment>
<evidence type="ECO:0000256" key="6">
    <source>
        <dbReference type="ARBA" id="ARBA00023242"/>
    </source>
</evidence>
<name>A0A7R8XBR4_9CRUS</name>
<dbReference type="EMBL" id="LR899937">
    <property type="protein sequence ID" value="CAD7243379.1"/>
    <property type="molecule type" value="Genomic_DNA"/>
</dbReference>
<keyword evidence="4" id="KW-0805">Transcription regulation</keyword>
<keyword evidence="3" id="KW-0156">Chromatin regulator</keyword>
<gene>
    <name evidence="8" type="ORF">DSTB1V02_LOCUS3303</name>
</gene>
<organism evidence="8">
    <name type="scientific">Darwinula stevensoni</name>
    <dbReference type="NCBI Taxonomy" id="69355"/>
    <lineage>
        <taxon>Eukaryota</taxon>
        <taxon>Metazoa</taxon>
        <taxon>Ecdysozoa</taxon>
        <taxon>Arthropoda</taxon>
        <taxon>Crustacea</taxon>
        <taxon>Oligostraca</taxon>
        <taxon>Ostracoda</taxon>
        <taxon>Podocopa</taxon>
        <taxon>Podocopida</taxon>
        <taxon>Darwinulocopina</taxon>
        <taxon>Darwinuloidea</taxon>
        <taxon>Darwinulidae</taxon>
        <taxon>Darwinula</taxon>
    </lineage>
</organism>
<dbReference type="PANTHER" id="PTHR13581">
    <property type="entry name" value="MRG-BINDING PROTEIN"/>
    <property type="match status" value="1"/>
</dbReference>
<dbReference type="PANTHER" id="PTHR13581:SF5">
    <property type="entry name" value="MRG_MORF4L-BINDING PROTEIN"/>
    <property type="match status" value="1"/>
</dbReference>
<dbReference type="EMBL" id="CAJPEV010000420">
    <property type="protein sequence ID" value="CAG0885095.1"/>
    <property type="molecule type" value="Genomic_DNA"/>
</dbReference>
<keyword evidence="9" id="KW-1185">Reference proteome</keyword>
<dbReference type="Proteomes" id="UP000677054">
    <property type="component" value="Unassembled WGS sequence"/>
</dbReference>
<keyword evidence="6" id="KW-0539">Nucleus</keyword>
<feature type="region of interest" description="Disordered" evidence="7">
    <location>
        <begin position="113"/>
        <end position="148"/>
    </location>
</feature>
<sequence length="203" mass="23637">MKLGKMTKTMIKTGFTWTPELEIKLYYAMEDLKPAGVNKHFHMMVILKKLNEEMNVNVNSSDVWKHLESLYDLSAIDGIENSARPFLESREFILPDEEYKDLIKERTLMKVKTEAPDNDKSCDSKTPPVSKKKRKGLDRGDDSSETDSDKTLGIAVVQKHKQLRLVMMVETLVLVDTTCTKCQSRLQRRYKYRFKMPESKSWH</sequence>
<dbReference type="GO" id="GO:0006325">
    <property type="term" value="P:chromatin organization"/>
    <property type="evidence" value="ECO:0007669"/>
    <property type="project" value="UniProtKB-KW"/>
</dbReference>
<keyword evidence="5" id="KW-0804">Transcription</keyword>
<evidence type="ECO:0000313" key="8">
    <source>
        <dbReference type="EMBL" id="CAD7243379.1"/>
    </source>
</evidence>
<dbReference type="InterPro" id="IPR012423">
    <property type="entry name" value="Eaf7/MRGBP"/>
</dbReference>
<evidence type="ECO:0000256" key="4">
    <source>
        <dbReference type="ARBA" id="ARBA00023015"/>
    </source>
</evidence>
<evidence type="ECO:0000256" key="1">
    <source>
        <dbReference type="ARBA" id="ARBA00004123"/>
    </source>
</evidence>
<dbReference type="OrthoDB" id="5595141at2759"/>
<evidence type="ECO:0000256" key="5">
    <source>
        <dbReference type="ARBA" id="ARBA00023163"/>
    </source>
</evidence>
<protein>
    <recommendedName>
        <fullName evidence="10">Chromatin modification-related protein EAF7</fullName>
    </recommendedName>
</protein>
<feature type="compositionally biased region" description="Basic and acidic residues" evidence="7">
    <location>
        <begin position="137"/>
        <end position="148"/>
    </location>
</feature>
<dbReference type="AlphaFoldDB" id="A0A7R8XBR4"/>
<feature type="compositionally biased region" description="Basic and acidic residues" evidence="7">
    <location>
        <begin position="113"/>
        <end position="123"/>
    </location>
</feature>
<dbReference type="GO" id="GO:0006357">
    <property type="term" value="P:regulation of transcription by RNA polymerase II"/>
    <property type="evidence" value="ECO:0007669"/>
    <property type="project" value="TreeGrafter"/>
</dbReference>
<reference evidence="8" key="1">
    <citation type="submission" date="2020-11" db="EMBL/GenBank/DDBJ databases">
        <authorList>
            <person name="Tran Van P."/>
        </authorList>
    </citation>
    <scope>NUCLEOTIDE SEQUENCE</scope>
</reference>
<evidence type="ECO:0008006" key="10">
    <source>
        <dbReference type="Google" id="ProtNLM"/>
    </source>
</evidence>